<dbReference type="GO" id="GO:0003729">
    <property type="term" value="F:mRNA binding"/>
    <property type="evidence" value="ECO:0007669"/>
    <property type="project" value="TreeGrafter"/>
</dbReference>
<evidence type="ECO:0000256" key="1">
    <source>
        <dbReference type="ARBA" id="ARBA00006227"/>
    </source>
</evidence>
<evidence type="ECO:0000313" key="5">
    <source>
        <dbReference type="EMBL" id="KKS15876.1"/>
    </source>
</evidence>
<dbReference type="Proteomes" id="UP000034163">
    <property type="component" value="Unassembled WGS sequence"/>
</dbReference>
<dbReference type="GO" id="GO:0017148">
    <property type="term" value="P:negative regulation of translation"/>
    <property type="evidence" value="ECO:0007669"/>
    <property type="project" value="TreeGrafter"/>
</dbReference>
<comment type="function">
    <text evidence="4">This protein is one of the early assembly proteins of the 50S ribosomal subunit, although it is not seen to bind rRNA by itself. It is important during the early stages of 50S assembly.</text>
</comment>
<dbReference type="Gene3D" id="3.90.1180.10">
    <property type="entry name" value="Ribosomal protein L13"/>
    <property type="match status" value="1"/>
</dbReference>
<proteinExistence type="inferred from homology"/>
<evidence type="ECO:0000256" key="4">
    <source>
        <dbReference type="HAMAP-Rule" id="MF_01366"/>
    </source>
</evidence>
<keyword evidence="3 4" id="KW-0687">Ribonucleoprotein</keyword>
<evidence type="ECO:0000256" key="2">
    <source>
        <dbReference type="ARBA" id="ARBA00022980"/>
    </source>
</evidence>
<comment type="caution">
    <text evidence="5">The sequence shown here is derived from an EMBL/GenBank/DDBJ whole genome shotgun (WGS) entry which is preliminary data.</text>
</comment>
<organism evidence="5 6">
    <name type="scientific">candidate division WWE3 bacterium GW2011_GWB1_41_6</name>
    <dbReference type="NCBI Taxonomy" id="1619112"/>
    <lineage>
        <taxon>Bacteria</taxon>
        <taxon>Katanobacteria</taxon>
    </lineage>
</organism>
<dbReference type="PANTHER" id="PTHR11545:SF2">
    <property type="entry name" value="LARGE RIBOSOMAL SUBUNIT PROTEIN UL13M"/>
    <property type="match status" value="1"/>
</dbReference>
<dbReference type="CDD" id="cd00392">
    <property type="entry name" value="Ribosomal_L13"/>
    <property type="match status" value="1"/>
</dbReference>
<protein>
    <recommendedName>
        <fullName evidence="4">Large ribosomal subunit protein uL13</fullName>
    </recommendedName>
</protein>
<comment type="similarity">
    <text evidence="1 4">Belongs to the universal ribosomal protein uL13 family.</text>
</comment>
<keyword evidence="2 4" id="KW-0689">Ribosomal protein</keyword>
<evidence type="ECO:0000313" key="6">
    <source>
        <dbReference type="Proteomes" id="UP000034163"/>
    </source>
</evidence>
<dbReference type="HAMAP" id="MF_01366">
    <property type="entry name" value="Ribosomal_uL13"/>
    <property type="match status" value="1"/>
</dbReference>
<dbReference type="InterPro" id="IPR005823">
    <property type="entry name" value="Ribosomal_uL13_bac-type"/>
</dbReference>
<dbReference type="EMBL" id="LCBS01000032">
    <property type="protein sequence ID" value="KKS15876.1"/>
    <property type="molecule type" value="Genomic_DNA"/>
</dbReference>
<dbReference type="GO" id="GO:0022625">
    <property type="term" value="C:cytosolic large ribosomal subunit"/>
    <property type="evidence" value="ECO:0007669"/>
    <property type="project" value="TreeGrafter"/>
</dbReference>
<accession>A0A0G0Z1K3</accession>
<evidence type="ECO:0000256" key="3">
    <source>
        <dbReference type="ARBA" id="ARBA00023274"/>
    </source>
</evidence>
<dbReference type="InterPro" id="IPR036899">
    <property type="entry name" value="Ribosomal_uL13_sf"/>
</dbReference>
<dbReference type="PATRIC" id="fig|1619112.3.peg.900"/>
<dbReference type="AlphaFoldDB" id="A0A0G0Z1K3"/>
<dbReference type="GO" id="GO:0003735">
    <property type="term" value="F:structural constituent of ribosome"/>
    <property type="evidence" value="ECO:0007669"/>
    <property type="project" value="InterPro"/>
</dbReference>
<dbReference type="PIRSF" id="PIRSF002181">
    <property type="entry name" value="Ribosomal_L13"/>
    <property type="match status" value="1"/>
</dbReference>
<dbReference type="GO" id="GO:0006412">
    <property type="term" value="P:translation"/>
    <property type="evidence" value="ECO:0007669"/>
    <property type="project" value="UniProtKB-UniRule"/>
</dbReference>
<reference evidence="5 6" key="1">
    <citation type="journal article" date="2015" name="Nature">
        <title>rRNA introns, odd ribosomes, and small enigmatic genomes across a large radiation of phyla.</title>
        <authorList>
            <person name="Brown C.T."/>
            <person name="Hug L.A."/>
            <person name="Thomas B.C."/>
            <person name="Sharon I."/>
            <person name="Castelle C.J."/>
            <person name="Singh A."/>
            <person name="Wilkins M.J."/>
            <person name="Williams K.H."/>
            <person name="Banfield J.F."/>
        </authorList>
    </citation>
    <scope>NUCLEOTIDE SEQUENCE [LARGE SCALE GENOMIC DNA]</scope>
</reference>
<name>A0A0G0Z1K3_UNCKA</name>
<dbReference type="PANTHER" id="PTHR11545">
    <property type="entry name" value="RIBOSOMAL PROTEIN L13"/>
    <property type="match status" value="1"/>
</dbReference>
<dbReference type="SUPFAM" id="SSF52161">
    <property type="entry name" value="Ribosomal protein L13"/>
    <property type="match status" value="1"/>
</dbReference>
<dbReference type="NCBIfam" id="TIGR01066">
    <property type="entry name" value="rplM_bact"/>
    <property type="match status" value="1"/>
</dbReference>
<dbReference type="Pfam" id="PF00572">
    <property type="entry name" value="Ribosomal_L13"/>
    <property type="match status" value="1"/>
</dbReference>
<comment type="subunit">
    <text evidence="4">Part of the 50S ribosomal subunit.</text>
</comment>
<sequence>MRKTFAPNPKNIEKKWHFIDASDRILGQLASEVAILLMGKHKAEFSPNQELGDKVVITNAEKIAVTGKKLTDKVYQHYTGYPGGLRTETLGHLMERRPTEALRRAIKGMLPKNKLLDKRLMNLYIYAGSEHPHKGQEVKKI</sequence>
<dbReference type="InterPro" id="IPR005822">
    <property type="entry name" value="Ribosomal_uL13"/>
</dbReference>
<gene>
    <name evidence="4" type="primary">rplM</name>
    <name evidence="5" type="ORF">UU72_C0032G0008</name>
</gene>